<keyword evidence="1" id="KW-1133">Transmembrane helix</keyword>
<keyword evidence="1" id="KW-0472">Membrane</keyword>
<keyword evidence="3" id="KW-1185">Reference proteome</keyword>
<gene>
    <name evidence="2" type="ORF">E2C01_032607</name>
</gene>
<protein>
    <submittedName>
        <fullName evidence="2">Uncharacterized protein</fullName>
    </submittedName>
</protein>
<sequence length="113" mass="12850">MLRWVARVLVVVVVVVTVMYFCVCVYRTERQGCSTLLHTSPTERNGPLTTPHSRTTYLYSRTTNSAHYPQTHAHTHAPRYAPPTHALQHYTHFHLPPTLHSTPRCTQGLATDT</sequence>
<feature type="transmembrane region" description="Helical" evidence="1">
    <location>
        <begin position="6"/>
        <end position="26"/>
    </location>
</feature>
<keyword evidence="1" id="KW-0812">Transmembrane</keyword>
<dbReference type="EMBL" id="VSRR010004254">
    <property type="protein sequence ID" value="MPC39087.1"/>
    <property type="molecule type" value="Genomic_DNA"/>
</dbReference>
<proteinExistence type="predicted"/>
<evidence type="ECO:0000313" key="3">
    <source>
        <dbReference type="Proteomes" id="UP000324222"/>
    </source>
</evidence>
<comment type="caution">
    <text evidence="2">The sequence shown here is derived from an EMBL/GenBank/DDBJ whole genome shotgun (WGS) entry which is preliminary data.</text>
</comment>
<organism evidence="2 3">
    <name type="scientific">Portunus trituberculatus</name>
    <name type="common">Swimming crab</name>
    <name type="synonym">Neptunus trituberculatus</name>
    <dbReference type="NCBI Taxonomy" id="210409"/>
    <lineage>
        <taxon>Eukaryota</taxon>
        <taxon>Metazoa</taxon>
        <taxon>Ecdysozoa</taxon>
        <taxon>Arthropoda</taxon>
        <taxon>Crustacea</taxon>
        <taxon>Multicrustacea</taxon>
        <taxon>Malacostraca</taxon>
        <taxon>Eumalacostraca</taxon>
        <taxon>Eucarida</taxon>
        <taxon>Decapoda</taxon>
        <taxon>Pleocyemata</taxon>
        <taxon>Brachyura</taxon>
        <taxon>Eubrachyura</taxon>
        <taxon>Portunoidea</taxon>
        <taxon>Portunidae</taxon>
        <taxon>Portuninae</taxon>
        <taxon>Portunus</taxon>
    </lineage>
</organism>
<evidence type="ECO:0000256" key="1">
    <source>
        <dbReference type="SAM" id="Phobius"/>
    </source>
</evidence>
<evidence type="ECO:0000313" key="2">
    <source>
        <dbReference type="EMBL" id="MPC39087.1"/>
    </source>
</evidence>
<name>A0A5B7F0V9_PORTR</name>
<reference evidence="2 3" key="1">
    <citation type="submission" date="2019-05" db="EMBL/GenBank/DDBJ databases">
        <title>Another draft genome of Portunus trituberculatus and its Hox gene families provides insights of decapod evolution.</title>
        <authorList>
            <person name="Jeong J.-H."/>
            <person name="Song I."/>
            <person name="Kim S."/>
            <person name="Choi T."/>
            <person name="Kim D."/>
            <person name="Ryu S."/>
            <person name="Kim W."/>
        </authorList>
    </citation>
    <scope>NUCLEOTIDE SEQUENCE [LARGE SCALE GENOMIC DNA]</scope>
    <source>
        <tissue evidence="2">Muscle</tissue>
    </source>
</reference>
<dbReference type="Proteomes" id="UP000324222">
    <property type="component" value="Unassembled WGS sequence"/>
</dbReference>
<dbReference type="AlphaFoldDB" id="A0A5B7F0V9"/>
<accession>A0A5B7F0V9</accession>